<accession>A0A1M4BLB0</accession>
<evidence type="ECO:0000256" key="1">
    <source>
        <dbReference type="SAM" id="MobiDB-lite"/>
    </source>
</evidence>
<proteinExistence type="predicted"/>
<keyword evidence="2" id="KW-0812">Transmembrane</keyword>
<reference evidence="3" key="1">
    <citation type="submission" date="2016-04" db="EMBL/GenBank/DDBJ databases">
        <authorList>
            <person name="Evans L.H."/>
            <person name="Alamgir A."/>
            <person name="Owens N."/>
            <person name="Weber N.D."/>
            <person name="Virtaneva K."/>
            <person name="Barbian K."/>
            <person name="Babar A."/>
            <person name="Rosenke K."/>
        </authorList>
    </citation>
    <scope>NUCLEOTIDE SEQUENCE</scope>
    <source>
        <strain evidence="3">Nono1</strain>
    </source>
</reference>
<feature type="transmembrane region" description="Helical" evidence="2">
    <location>
        <begin position="131"/>
        <end position="149"/>
    </location>
</feature>
<organism evidence="3">
    <name type="scientific">Nonomuraea gerenzanensis</name>
    <dbReference type="NCBI Taxonomy" id="93944"/>
    <lineage>
        <taxon>Bacteria</taxon>
        <taxon>Bacillati</taxon>
        <taxon>Actinomycetota</taxon>
        <taxon>Actinomycetes</taxon>
        <taxon>Streptosporangiales</taxon>
        <taxon>Streptosporangiaceae</taxon>
        <taxon>Nonomuraea</taxon>
    </lineage>
</organism>
<feature type="transmembrane region" description="Helical" evidence="2">
    <location>
        <begin position="105"/>
        <end position="124"/>
    </location>
</feature>
<protein>
    <submittedName>
        <fullName evidence="3">Uncharacterized protein</fullName>
    </submittedName>
</protein>
<evidence type="ECO:0000256" key="2">
    <source>
        <dbReference type="SAM" id="Phobius"/>
    </source>
</evidence>
<gene>
    <name evidence="3" type="ORF">BN4615_P10984</name>
</gene>
<feature type="region of interest" description="Disordered" evidence="1">
    <location>
        <begin position="1"/>
        <end position="45"/>
    </location>
</feature>
<dbReference type="EMBL" id="LT559120">
    <property type="protein sequence ID" value="SAP16321.1"/>
    <property type="molecule type" value="Genomic_DNA"/>
</dbReference>
<evidence type="ECO:0000313" key="3">
    <source>
        <dbReference type="EMBL" id="SAP16321.1"/>
    </source>
</evidence>
<dbReference type="AlphaFoldDB" id="A0A1M4BLB0"/>
<keyword evidence="2" id="KW-1133">Transmembrane helix</keyword>
<name>A0A1M4BLB0_9ACTN</name>
<dbReference type="RefSeq" id="WP_225267194.1">
    <property type="nucleotide sequence ID" value="NZ_CP084058.1"/>
</dbReference>
<keyword evidence="2" id="KW-0472">Membrane</keyword>
<sequence>MEPKLTNPFTAAEEPLAPVVPLRGDPQQPQPDPAPAPAARKPPNALRRAARGWLAGAGRSVNVVFTDADSVLHDRLPSLAQLWQETRDARWAPVDAPVLILLGRAYRIVVVLPLAVILYPAIYLHQRPLRLFVSAAVAAIAYVCIAVFGT</sequence>